<evidence type="ECO:0000313" key="1">
    <source>
        <dbReference type="EMBL" id="TDB45340.1"/>
    </source>
</evidence>
<dbReference type="Proteomes" id="UP000295550">
    <property type="component" value="Unassembled WGS sequence"/>
</dbReference>
<protein>
    <submittedName>
        <fullName evidence="1">Uncharacterized protein</fullName>
    </submittedName>
</protein>
<comment type="caution">
    <text evidence="1">The sequence shown here is derived from an EMBL/GenBank/DDBJ whole genome shotgun (WGS) entry which is preliminary data.</text>
</comment>
<sequence>MLFDDDADSFVYLNLSLFVGLAELIDKPPCLFSGIDVSIKAIVLTTALSGGVSMLSCNIITS</sequence>
<accession>A0A4R4IWJ8</accession>
<evidence type="ECO:0000313" key="2">
    <source>
        <dbReference type="Proteomes" id="UP000295550"/>
    </source>
</evidence>
<proteinExistence type="predicted"/>
<dbReference type="EMBL" id="PUJX01000032">
    <property type="protein sequence ID" value="TDB45340.1"/>
    <property type="molecule type" value="Genomic_DNA"/>
</dbReference>
<dbReference type="AlphaFoldDB" id="A0A4R4IWJ8"/>
<gene>
    <name evidence="1" type="ORF">C5468_21445</name>
</gene>
<name>A0A4R4IWJ8_PHOLU</name>
<organism evidence="1 2">
    <name type="scientific">Photorhabdus luminescens subsp. mexicana</name>
    <dbReference type="NCBI Taxonomy" id="2100167"/>
    <lineage>
        <taxon>Bacteria</taxon>
        <taxon>Pseudomonadati</taxon>
        <taxon>Pseudomonadota</taxon>
        <taxon>Gammaproteobacteria</taxon>
        <taxon>Enterobacterales</taxon>
        <taxon>Morganellaceae</taxon>
        <taxon>Photorhabdus</taxon>
    </lineage>
</organism>
<reference evidence="1 2" key="1">
    <citation type="journal article" date="2019" name="Int. J. Syst. Evol. Microbiol.">
        <title>Photorhabdus khanii subsp. guanajuatensis subsp. nov., isolated from Heterorhabditis atacamensis, and Photorhabdus luminescens subsp. mexicana subsp. nov., isolated from Heterorhabditis mexicana entomopathogenic nematodes.</title>
        <authorList>
            <person name="Machado R.A.R."/>
            <person name="Bruno P."/>
            <person name="Arce C.C.M."/>
            <person name="Liechti N."/>
            <person name="Kohler A."/>
            <person name="Bernal J."/>
            <person name="Bruggmann R."/>
            <person name="Turlings T.C.J."/>
        </authorList>
    </citation>
    <scope>NUCLEOTIDE SEQUENCE [LARGE SCALE GENOMIC DNA]</scope>
    <source>
        <strain evidence="1 2">MEX47-22</strain>
    </source>
</reference>